<reference evidence="2 3" key="1">
    <citation type="submission" date="2023-10" db="EMBL/GenBank/DDBJ databases">
        <title>Characteristics and mechanism of a salt-tolerant marine origin heterotrophic nitrifying- aerobic denitrifying bacteria Marinobacter xestospongiae HN1.</title>
        <authorList>
            <person name="Qi R."/>
        </authorList>
    </citation>
    <scope>NUCLEOTIDE SEQUENCE [LARGE SCALE GENOMIC DNA]</scope>
    <source>
        <strain evidence="2 3">HN1</strain>
    </source>
</reference>
<comment type="caution">
    <text evidence="2">The sequence shown here is derived from an EMBL/GenBank/DDBJ whole genome shotgun (WGS) entry which is preliminary data.</text>
</comment>
<dbReference type="RefSeq" id="WP_316974202.1">
    <property type="nucleotide sequence ID" value="NZ_JAWIIJ010000008.1"/>
</dbReference>
<dbReference type="SUPFAM" id="SSF53850">
    <property type="entry name" value="Periplasmic binding protein-like II"/>
    <property type="match status" value="1"/>
</dbReference>
<sequence length="264" mass="30480">MDNRQTGRWGWLSLLLLWFCLPAQGLASEDRVLRIGYVEFPPLEYQDGNRRAAGSFIELTRKVAAEAGYQVEFVYLPISRTYFYLKNGVIDLWPGLTEVPELQGYVLESAVTPIPVKLSAWSLRDTPPVTRFESFNEQILILISGYTYGGLVDYLEQSDSIRVSYAPNHLAALYMLERNRGHYLLDYQFPIREVMADYDIEGLREHPLRTRYTAWLFSRQSPGAERIRRRFDNAYRRLAERNEVPAPVTRGQSYLLPGFPALGE</sequence>
<accession>A0ABU3VZM6</accession>
<organism evidence="2 3">
    <name type="scientific">Marinobacter xestospongiae</name>
    <dbReference type="NCBI Taxonomy" id="994319"/>
    <lineage>
        <taxon>Bacteria</taxon>
        <taxon>Pseudomonadati</taxon>
        <taxon>Pseudomonadota</taxon>
        <taxon>Gammaproteobacteria</taxon>
        <taxon>Pseudomonadales</taxon>
        <taxon>Marinobacteraceae</taxon>
        <taxon>Marinobacter</taxon>
    </lineage>
</organism>
<gene>
    <name evidence="2" type="ORF">RYS15_13525</name>
</gene>
<dbReference type="Pfam" id="PF00497">
    <property type="entry name" value="SBP_bac_3"/>
    <property type="match status" value="1"/>
</dbReference>
<keyword evidence="3" id="KW-1185">Reference proteome</keyword>
<dbReference type="EMBL" id="JAWIIJ010000008">
    <property type="protein sequence ID" value="MDV2079706.1"/>
    <property type="molecule type" value="Genomic_DNA"/>
</dbReference>
<dbReference type="Proteomes" id="UP001269819">
    <property type="component" value="Unassembled WGS sequence"/>
</dbReference>
<proteinExistence type="predicted"/>
<evidence type="ECO:0000313" key="3">
    <source>
        <dbReference type="Proteomes" id="UP001269819"/>
    </source>
</evidence>
<name>A0ABU3VZM6_9GAMM</name>
<feature type="domain" description="Solute-binding protein family 3/N-terminal" evidence="1">
    <location>
        <begin position="34"/>
        <end position="103"/>
    </location>
</feature>
<dbReference type="InterPro" id="IPR001638">
    <property type="entry name" value="Solute-binding_3/MltF_N"/>
</dbReference>
<protein>
    <submittedName>
        <fullName evidence="2">Transporter substrate-binding domain-containing protein</fullName>
    </submittedName>
</protein>
<evidence type="ECO:0000313" key="2">
    <source>
        <dbReference type="EMBL" id="MDV2079706.1"/>
    </source>
</evidence>
<evidence type="ECO:0000259" key="1">
    <source>
        <dbReference type="Pfam" id="PF00497"/>
    </source>
</evidence>
<dbReference type="Gene3D" id="3.40.190.10">
    <property type="entry name" value="Periplasmic binding protein-like II"/>
    <property type="match status" value="2"/>
</dbReference>